<gene>
    <name evidence="7" type="ORF">A4V02_13520</name>
</gene>
<evidence type="ECO:0000256" key="4">
    <source>
        <dbReference type="SAM" id="SignalP"/>
    </source>
</evidence>
<feature type="signal peptide" evidence="4">
    <location>
        <begin position="1"/>
        <end position="32"/>
    </location>
</feature>
<keyword evidence="4" id="KW-0732">Signal</keyword>
<keyword evidence="3" id="KW-0106">Calcium</keyword>
<dbReference type="FunFam" id="3.30.2080.10:FF:000001">
    <property type="entry name" value="Alpha-1,2-mannosidase subfamily"/>
    <property type="match status" value="1"/>
</dbReference>
<dbReference type="PANTHER" id="PTHR12143:SF43">
    <property type="entry name" value="PUTATIVE-RELATED"/>
    <property type="match status" value="1"/>
</dbReference>
<dbReference type="GO" id="GO:0006516">
    <property type="term" value="P:glycoprotein catabolic process"/>
    <property type="evidence" value="ECO:0007669"/>
    <property type="project" value="TreeGrafter"/>
</dbReference>
<dbReference type="GO" id="GO:0005829">
    <property type="term" value="C:cytosol"/>
    <property type="evidence" value="ECO:0007669"/>
    <property type="project" value="TreeGrafter"/>
</dbReference>
<dbReference type="Gene3D" id="1.20.1610.10">
    <property type="entry name" value="alpha-1,2-mannosidases domains"/>
    <property type="match status" value="1"/>
</dbReference>
<dbReference type="GeneID" id="65537894"/>
<dbReference type="RefSeq" id="WP_084274184.1">
    <property type="nucleotide sequence ID" value="NZ_CAJTAP010000034.1"/>
</dbReference>
<dbReference type="InterPro" id="IPR008928">
    <property type="entry name" value="6-hairpin_glycosidase_sf"/>
</dbReference>
<dbReference type="Proteomes" id="UP000186351">
    <property type="component" value="Chromosome"/>
</dbReference>
<dbReference type="GO" id="GO:0030246">
    <property type="term" value="F:carbohydrate binding"/>
    <property type="evidence" value="ECO:0007669"/>
    <property type="project" value="InterPro"/>
</dbReference>
<accession>A0A1Z2XFN2</accession>
<evidence type="ECO:0000313" key="8">
    <source>
        <dbReference type="Proteomes" id="UP000186351"/>
    </source>
</evidence>
<feature type="domain" description="Glycosyl hydrolase family 92 N-terminal" evidence="6">
    <location>
        <begin position="41"/>
        <end position="247"/>
    </location>
</feature>
<dbReference type="Gene3D" id="3.30.2080.10">
    <property type="entry name" value="GH92 mannosidase domain"/>
    <property type="match status" value="1"/>
</dbReference>
<dbReference type="KEGG" id="pary:A4V02_13520"/>
<dbReference type="GO" id="GO:0000224">
    <property type="term" value="F:peptide-N4-(N-acetyl-beta-glucosaminyl)asparagine amidase activity"/>
    <property type="evidence" value="ECO:0007669"/>
    <property type="project" value="TreeGrafter"/>
</dbReference>
<evidence type="ECO:0000259" key="6">
    <source>
        <dbReference type="Pfam" id="PF17678"/>
    </source>
</evidence>
<feature type="chain" id="PRO_5013266611" evidence="4">
    <location>
        <begin position="33"/>
        <end position="764"/>
    </location>
</feature>
<sequence length="764" mass="85235">MNHNHKLIGITAGCLSLLAGAAVFHACINAYAADNREPVDYVNPYIGNISHLLVPTFPTVQLPNSMLRVYPERADYTSRLLNGLPVIVTNHRERSAFRINPGHDGAMAAVKQYSYDNEYLTPYEFSVDIATPAGDDPMHVHYAVSNQSAIYDIDFESSEPGKPAYIAVSTGSGRINVDGNHISGWQQLPNDTRVYVYMDVDKSPTAAGILEDGSVNTGLGSKEGDNACAVWQFADGTKDVVLRYGVSFISEEQAALNLSREIKDFNLEDVSAKGRKVWNDALGRIEVKGGSEDQKTVLYSSYYRTFERPICMSEDGRYFSAFDGQVHDDEGTPFYTDDWIWDTYRAAHPLRILLDSDREEAILASFLRMADQMGTGWMPTFPEVNGDSRRMNSNHGVASVADAVAKGIRIDTLRAYEACRKGIEEKTLAPWSGNPAGWIDEFYARNGYIPALRPGEKETDPNVHGWEKRQPVAVTLGTSYDQWCLARIAQALGKTDDAARYDSCALNYRNIYNPATAFFHPKDKDGRFIEPFDYKWDGGPGAREYYGENNGWIYRWDVPHNVPDLIELMGGKENFVENLDRTFCEPLGRGKYEFYSKLPDHTGNVGQFSMANEPSLHIPYLYNYAGMPWKTQKAIRDLLKMWFRNDLMGIPGDEDGGGMTSFVVFSSLGFYPVTPGLPLYNIGSPQFEHASVRLSNGNTFEIVASGASDTNKYIQSARLNGKPWDKSWISHEDVMNGGKLELEMGARPNKSWASGPESVPPVLM</sequence>
<comment type="cofactor">
    <cofactor evidence="1">
        <name>Ca(2+)</name>
        <dbReference type="ChEBI" id="CHEBI:29108"/>
    </cofactor>
</comment>
<keyword evidence="8" id="KW-1185">Reference proteome</keyword>
<dbReference type="OrthoDB" id="9762711at2"/>
<accession>A0A1B1SDJ2</accession>
<dbReference type="InterPro" id="IPR005887">
    <property type="entry name" value="GH92_a_mannosidase_put"/>
</dbReference>
<proteinExistence type="predicted"/>
<dbReference type="Pfam" id="PF17678">
    <property type="entry name" value="Glyco_hydro_92N"/>
    <property type="match status" value="1"/>
</dbReference>
<organism evidence="7 8">
    <name type="scientific">Muribaculum intestinale</name>
    <dbReference type="NCBI Taxonomy" id="1796646"/>
    <lineage>
        <taxon>Bacteria</taxon>
        <taxon>Pseudomonadati</taxon>
        <taxon>Bacteroidota</taxon>
        <taxon>Bacteroidia</taxon>
        <taxon>Bacteroidales</taxon>
        <taxon>Muribaculaceae</taxon>
        <taxon>Muribaculum</taxon>
    </lineage>
</organism>
<evidence type="ECO:0000313" key="7">
    <source>
        <dbReference type="EMBL" id="ANU64887.2"/>
    </source>
</evidence>
<dbReference type="PANTHER" id="PTHR12143">
    <property type="entry name" value="PEPTIDE N-GLYCANASE PNGASE -RELATED"/>
    <property type="match status" value="1"/>
</dbReference>
<protein>
    <submittedName>
        <fullName evidence="7">Alpha-mannosidase</fullName>
    </submittedName>
</protein>
<feature type="domain" description="Glycosyl hydrolase family 92" evidence="5">
    <location>
        <begin position="253"/>
        <end position="745"/>
    </location>
</feature>
<dbReference type="InterPro" id="IPR041371">
    <property type="entry name" value="GH92_N"/>
</dbReference>
<dbReference type="GO" id="GO:0005975">
    <property type="term" value="P:carbohydrate metabolic process"/>
    <property type="evidence" value="ECO:0007669"/>
    <property type="project" value="InterPro"/>
</dbReference>
<dbReference type="EMBL" id="CP015402">
    <property type="protein sequence ID" value="ANU64887.2"/>
    <property type="molecule type" value="Genomic_DNA"/>
</dbReference>
<dbReference type="Pfam" id="PF07971">
    <property type="entry name" value="Glyco_hydro_92"/>
    <property type="match status" value="1"/>
</dbReference>
<dbReference type="SUPFAM" id="SSF48208">
    <property type="entry name" value="Six-hairpin glycosidases"/>
    <property type="match status" value="1"/>
</dbReference>
<dbReference type="InterPro" id="IPR012939">
    <property type="entry name" value="Glyco_hydro_92"/>
</dbReference>
<dbReference type="Gene3D" id="1.20.1050.60">
    <property type="entry name" value="alpha-1,2-mannosidase"/>
    <property type="match status" value="1"/>
</dbReference>
<evidence type="ECO:0000256" key="1">
    <source>
        <dbReference type="ARBA" id="ARBA00001913"/>
    </source>
</evidence>
<dbReference type="NCBIfam" id="TIGR01180">
    <property type="entry name" value="aman2_put"/>
    <property type="match status" value="1"/>
</dbReference>
<dbReference type="InterPro" id="IPR014718">
    <property type="entry name" value="GH-type_carb-bd"/>
</dbReference>
<comment type="subunit">
    <text evidence="2">Monomer.</text>
</comment>
<dbReference type="Gene3D" id="2.70.98.10">
    <property type="match status" value="1"/>
</dbReference>
<dbReference type="AlphaFoldDB" id="A0A1B1SDJ2"/>
<dbReference type="InterPro" id="IPR050883">
    <property type="entry name" value="PNGase"/>
</dbReference>
<reference evidence="8" key="1">
    <citation type="submission" date="2016-04" db="EMBL/GenBank/DDBJ databases">
        <title>Complete Genome Sequences of Twelve Strains of a Stable Defined Moderately Diverse Mouse Microbiota 2 (sDMDMm2).</title>
        <authorList>
            <person name="Uchimura Y."/>
            <person name="Wyss M."/>
            <person name="Brugiroux S."/>
            <person name="Limenitakis J.P."/>
            <person name="Stecher B."/>
            <person name="McCoy K.D."/>
            <person name="Macpherson A.J."/>
        </authorList>
    </citation>
    <scope>NUCLEOTIDE SEQUENCE [LARGE SCALE GENOMIC DNA]</scope>
    <source>
        <strain evidence="8">YL27</strain>
    </source>
</reference>
<evidence type="ECO:0000259" key="5">
    <source>
        <dbReference type="Pfam" id="PF07971"/>
    </source>
</evidence>
<evidence type="ECO:0000256" key="3">
    <source>
        <dbReference type="ARBA" id="ARBA00022837"/>
    </source>
</evidence>
<name>A0A1B1SDJ2_9BACT</name>
<evidence type="ECO:0000256" key="2">
    <source>
        <dbReference type="ARBA" id="ARBA00011245"/>
    </source>
</evidence>